<accession>A0A7W8NGD4</accession>
<organism evidence="3 4">
    <name type="scientific">Deinococcus humi</name>
    <dbReference type="NCBI Taxonomy" id="662880"/>
    <lineage>
        <taxon>Bacteria</taxon>
        <taxon>Thermotogati</taxon>
        <taxon>Deinococcota</taxon>
        <taxon>Deinococci</taxon>
        <taxon>Deinococcales</taxon>
        <taxon>Deinococcaceae</taxon>
        <taxon>Deinococcus</taxon>
    </lineage>
</organism>
<feature type="chain" id="PRO_5030509121" evidence="2">
    <location>
        <begin position="24"/>
        <end position="697"/>
    </location>
</feature>
<evidence type="ECO:0000256" key="1">
    <source>
        <dbReference type="SAM" id="MobiDB-lite"/>
    </source>
</evidence>
<proteinExistence type="predicted"/>
<dbReference type="EMBL" id="JACHFL010000017">
    <property type="protein sequence ID" value="MBB5365386.1"/>
    <property type="molecule type" value="Genomic_DNA"/>
</dbReference>
<dbReference type="SUPFAM" id="SSF48452">
    <property type="entry name" value="TPR-like"/>
    <property type="match status" value="1"/>
</dbReference>
<protein>
    <submittedName>
        <fullName evidence="3">Tetratricopeptide (TPR) repeat protein</fullName>
    </submittedName>
</protein>
<feature type="signal peptide" evidence="2">
    <location>
        <begin position="1"/>
        <end position="23"/>
    </location>
</feature>
<feature type="compositionally biased region" description="Low complexity" evidence="1">
    <location>
        <begin position="296"/>
        <end position="309"/>
    </location>
</feature>
<feature type="region of interest" description="Disordered" evidence="1">
    <location>
        <begin position="289"/>
        <end position="314"/>
    </location>
</feature>
<keyword evidence="4" id="KW-1185">Reference proteome</keyword>
<evidence type="ECO:0000256" key="2">
    <source>
        <dbReference type="SAM" id="SignalP"/>
    </source>
</evidence>
<comment type="caution">
    <text evidence="3">The sequence shown here is derived from an EMBL/GenBank/DDBJ whole genome shotgun (WGS) entry which is preliminary data.</text>
</comment>
<gene>
    <name evidence="3" type="ORF">HNQ08_004507</name>
</gene>
<evidence type="ECO:0000313" key="4">
    <source>
        <dbReference type="Proteomes" id="UP000552709"/>
    </source>
</evidence>
<sequence>MKGTVMAQLSAAVCLLASPAARAASPLPVTLSAWSDARALPSETALQGLLEQGRARKCEAAGIDLTRLLPDQLEAYHSMERLLSTLPPSDPSRATFENTFARMHESYAAAAPLPPPSVPATLAEALKNAQGWLQQHEAAGVKAFSASPEAKDAGRASRAALVASMLGKPNAALAALLAAHQLAPGDPQHLANLGGVLVTLGLPGDALTVLDAAAKLNQSPSGALGWSSSAVLNTSRGLALTTLRRFPEAEAALRSAVAAEPMLSEANLGLSHALTCQGKLSEAARFARAGQRRTPSRAATPATPTQTAPEEVRATTRTGPDALTRLPTAFTFDLSGGRETALPDLKLPQTPADAQTLLPGYLKLTDDLIGRMKALRDRADEIDRQLRERTGLPVVRARRDALWAAILSVEEEPGLKALVSAQAKTGAEPGALVQDFFYCSGGCIYEQIILKSRSQEEVQAQCVPALEAQNNKWRSAMHNHANQLGAYLKKGYQLRTALAANYSDPLWHERASLTAEIFATATWYGYVGLAQGWAQAITQNIHWESCVKGSASAAPPVTPELALPRADSCKDLFDDRAFSFSVDVLSFKISCDTIQMGTASPGWIGAFGQLNHTFGTEEYTVTVGVQQGVSVPGTSVALESKQGVYVTWGEGGLTDAGVSVKTGVKVGIKGGSDTKATGSDEIDALSGKWSFVASKGR</sequence>
<name>A0A7W8NGD4_9DEIO</name>
<dbReference type="AlphaFoldDB" id="A0A7W8NGD4"/>
<evidence type="ECO:0000313" key="3">
    <source>
        <dbReference type="EMBL" id="MBB5365386.1"/>
    </source>
</evidence>
<dbReference type="InterPro" id="IPR011990">
    <property type="entry name" value="TPR-like_helical_dom_sf"/>
</dbReference>
<dbReference type="RefSeq" id="WP_184136811.1">
    <property type="nucleotide sequence ID" value="NZ_JACHFL010000017.1"/>
</dbReference>
<keyword evidence="2" id="KW-0732">Signal</keyword>
<reference evidence="3 4" key="1">
    <citation type="submission" date="2020-08" db="EMBL/GenBank/DDBJ databases">
        <title>Genomic Encyclopedia of Type Strains, Phase IV (KMG-IV): sequencing the most valuable type-strain genomes for metagenomic binning, comparative biology and taxonomic classification.</title>
        <authorList>
            <person name="Goeker M."/>
        </authorList>
    </citation>
    <scope>NUCLEOTIDE SEQUENCE [LARGE SCALE GENOMIC DNA]</scope>
    <source>
        <strain evidence="3 4">DSM 27939</strain>
    </source>
</reference>
<dbReference type="Proteomes" id="UP000552709">
    <property type="component" value="Unassembled WGS sequence"/>
</dbReference>
<dbReference type="Gene3D" id="1.25.40.10">
    <property type="entry name" value="Tetratricopeptide repeat domain"/>
    <property type="match status" value="1"/>
</dbReference>